<dbReference type="InterPro" id="IPR035906">
    <property type="entry name" value="MetI-like_sf"/>
</dbReference>
<evidence type="ECO:0000256" key="5">
    <source>
        <dbReference type="ARBA" id="ARBA00022989"/>
    </source>
</evidence>
<dbReference type="InterPro" id="IPR050366">
    <property type="entry name" value="BP-dependent_transpt_permease"/>
</dbReference>
<keyword evidence="3" id="KW-1003">Cell membrane</keyword>
<dbReference type="Pfam" id="PF00528">
    <property type="entry name" value="BPD_transp_1"/>
    <property type="match status" value="1"/>
</dbReference>
<dbReference type="PROSITE" id="PS50928">
    <property type="entry name" value="ABC_TM1"/>
    <property type="match status" value="1"/>
</dbReference>
<dbReference type="PANTHER" id="PTHR43386:SF1">
    <property type="entry name" value="D,D-DIPEPTIDE TRANSPORT SYSTEM PERMEASE PROTEIN DDPC-RELATED"/>
    <property type="match status" value="1"/>
</dbReference>
<dbReference type="GO" id="GO:0005886">
    <property type="term" value="C:plasma membrane"/>
    <property type="evidence" value="ECO:0007669"/>
    <property type="project" value="UniProtKB-SubCell"/>
</dbReference>
<reference evidence="9 10" key="1">
    <citation type="submission" date="2016-07" db="EMBL/GenBank/DDBJ databases">
        <title>Genome and transcriptome analysis of iron-reducing fermentative bacteria Anoxybacter fermentans.</title>
        <authorList>
            <person name="Zeng X."/>
            <person name="Shao Z."/>
        </authorList>
    </citation>
    <scope>NUCLEOTIDE SEQUENCE [LARGE SCALE GENOMIC DNA]</scope>
    <source>
        <strain evidence="9 10">DY22613</strain>
    </source>
</reference>
<dbReference type="KEGG" id="aft:BBF96_10045"/>
<dbReference type="EMBL" id="CP016379">
    <property type="protein sequence ID" value="AZR73693.1"/>
    <property type="molecule type" value="Genomic_DNA"/>
</dbReference>
<dbReference type="InterPro" id="IPR025966">
    <property type="entry name" value="OppC_N"/>
</dbReference>
<dbReference type="Gene3D" id="1.10.3720.10">
    <property type="entry name" value="MetI-like"/>
    <property type="match status" value="1"/>
</dbReference>
<keyword evidence="2 7" id="KW-0813">Transport</keyword>
<keyword evidence="4 7" id="KW-0812">Transmembrane</keyword>
<feature type="transmembrane region" description="Helical" evidence="7">
    <location>
        <begin position="99"/>
        <end position="125"/>
    </location>
</feature>
<evidence type="ECO:0000313" key="9">
    <source>
        <dbReference type="EMBL" id="AZR73693.1"/>
    </source>
</evidence>
<dbReference type="Pfam" id="PF12911">
    <property type="entry name" value="OppC_N"/>
    <property type="match status" value="1"/>
</dbReference>
<dbReference type="SUPFAM" id="SSF161098">
    <property type="entry name" value="MetI-like"/>
    <property type="match status" value="1"/>
</dbReference>
<feature type="transmembrane region" description="Helical" evidence="7">
    <location>
        <begin position="36"/>
        <end position="58"/>
    </location>
</feature>
<dbReference type="CDD" id="cd06261">
    <property type="entry name" value="TM_PBP2"/>
    <property type="match status" value="1"/>
</dbReference>
<gene>
    <name evidence="9" type="ORF">BBF96_10045</name>
</gene>
<evidence type="ECO:0000256" key="2">
    <source>
        <dbReference type="ARBA" id="ARBA00022448"/>
    </source>
</evidence>
<proteinExistence type="inferred from homology"/>
<dbReference type="Proteomes" id="UP000267250">
    <property type="component" value="Chromosome"/>
</dbReference>
<dbReference type="RefSeq" id="WP_127017040.1">
    <property type="nucleotide sequence ID" value="NZ_CP016379.1"/>
</dbReference>
<name>A0A3Q9HRE9_9FIRM</name>
<comment type="similarity">
    <text evidence="7">Belongs to the binding-protein-dependent transport system permease family.</text>
</comment>
<feature type="domain" description="ABC transmembrane type-1" evidence="8">
    <location>
        <begin position="97"/>
        <end position="288"/>
    </location>
</feature>
<evidence type="ECO:0000256" key="3">
    <source>
        <dbReference type="ARBA" id="ARBA00022475"/>
    </source>
</evidence>
<keyword evidence="6 7" id="KW-0472">Membrane</keyword>
<sequence length="301" mass="33155">MTEKANLAQSAQKHGLKTENETMLQITWKRLKKNKLAVISLWIIIFLYLMAIFAPYIAPYELDEMDFENLWGPPSKQHWMGTDAMGRDLLTLIIYGSRVSLTVGIVSMLIAVSIGTLLGAIAGYYGGIVDSIIMRFTDIALCFPSFFLILTIVALFGNGIYKVIVIIGLTSWMGVTRLVRGQFLSLKEREFVEGARALGANDARIIFKHLLPNSMAPIIVASTLRIGSTILTEAVLSFLGLGVKQGTVSWGGILREAQSITVMVETPWVAIFPGLMIFITVLAFNLLGDGLRDALDPKLKQ</sequence>
<dbReference type="GO" id="GO:0055085">
    <property type="term" value="P:transmembrane transport"/>
    <property type="evidence" value="ECO:0007669"/>
    <property type="project" value="InterPro"/>
</dbReference>
<evidence type="ECO:0000259" key="8">
    <source>
        <dbReference type="PROSITE" id="PS50928"/>
    </source>
</evidence>
<dbReference type="PANTHER" id="PTHR43386">
    <property type="entry name" value="OLIGOPEPTIDE TRANSPORT SYSTEM PERMEASE PROTEIN APPC"/>
    <property type="match status" value="1"/>
</dbReference>
<protein>
    <submittedName>
        <fullName evidence="9">Peptide ABC transporter permease</fullName>
    </submittedName>
</protein>
<dbReference type="NCBIfam" id="NF045476">
    <property type="entry name" value="Opp4C"/>
    <property type="match status" value="1"/>
</dbReference>
<dbReference type="AlphaFoldDB" id="A0A3Q9HRE9"/>
<dbReference type="OrthoDB" id="9783218at2"/>
<evidence type="ECO:0000256" key="4">
    <source>
        <dbReference type="ARBA" id="ARBA00022692"/>
    </source>
</evidence>
<keyword evidence="10" id="KW-1185">Reference proteome</keyword>
<dbReference type="InterPro" id="IPR000515">
    <property type="entry name" value="MetI-like"/>
</dbReference>
<dbReference type="InterPro" id="IPR053523">
    <property type="entry name" value="Oligopeptide_permease_AppC"/>
</dbReference>
<organism evidence="9 10">
    <name type="scientific">Anoxybacter fermentans</name>
    <dbReference type="NCBI Taxonomy" id="1323375"/>
    <lineage>
        <taxon>Bacteria</taxon>
        <taxon>Bacillati</taxon>
        <taxon>Bacillota</taxon>
        <taxon>Clostridia</taxon>
        <taxon>Halanaerobiales</taxon>
        <taxon>Anoxybacter</taxon>
    </lineage>
</organism>
<evidence type="ECO:0000256" key="1">
    <source>
        <dbReference type="ARBA" id="ARBA00004651"/>
    </source>
</evidence>
<evidence type="ECO:0000256" key="6">
    <source>
        <dbReference type="ARBA" id="ARBA00023136"/>
    </source>
</evidence>
<feature type="transmembrane region" description="Helical" evidence="7">
    <location>
        <begin position="268"/>
        <end position="287"/>
    </location>
</feature>
<evidence type="ECO:0000313" key="10">
    <source>
        <dbReference type="Proteomes" id="UP000267250"/>
    </source>
</evidence>
<comment type="subcellular location">
    <subcellularLocation>
        <location evidence="1 7">Cell membrane</location>
        <topology evidence="1 7">Multi-pass membrane protein</topology>
    </subcellularLocation>
</comment>
<evidence type="ECO:0000256" key="7">
    <source>
        <dbReference type="RuleBase" id="RU363032"/>
    </source>
</evidence>
<accession>A0A3Q9HRE9</accession>
<keyword evidence="5 7" id="KW-1133">Transmembrane helix</keyword>